<protein>
    <submittedName>
        <fullName evidence="1">Uncharacterized protein</fullName>
    </submittedName>
</protein>
<evidence type="ECO:0000313" key="1">
    <source>
        <dbReference type="EMBL" id="GBL72276.1"/>
    </source>
</evidence>
<organism evidence="1 2">
    <name type="scientific">Araneus ventricosus</name>
    <name type="common">Orbweaver spider</name>
    <name type="synonym">Epeira ventricosa</name>
    <dbReference type="NCBI Taxonomy" id="182803"/>
    <lineage>
        <taxon>Eukaryota</taxon>
        <taxon>Metazoa</taxon>
        <taxon>Ecdysozoa</taxon>
        <taxon>Arthropoda</taxon>
        <taxon>Chelicerata</taxon>
        <taxon>Arachnida</taxon>
        <taxon>Araneae</taxon>
        <taxon>Araneomorphae</taxon>
        <taxon>Entelegynae</taxon>
        <taxon>Araneoidea</taxon>
        <taxon>Araneidae</taxon>
        <taxon>Araneus</taxon>
    </lineage>
</organism>
<dbReference type="EMBL" id="BGPR01000001">
    <property type="protein sequence ID" value="GBL72276.1"/>
    <property type="molecule type" value="Genomic_DNA"/>
</dbReference>
<dbReference type="AlphaFoldDB" id="A0A4Y1ZYZ0"/>
<dbReference type="Proteomes" id="UP000499080">
    <property type="component" value="Unassembled WGS sequence"/>
</dbReference>
<comment type="caution">
    <text evidence="1">The sequence shown here is derived from an EMBL/GenBank/DDBJ whole genome shotgun (WGS) entry which is preliminary data.</text>
</comment>
<gene>
    <name evidence="1" type="ORF">AVEN_115237_1</name>
</gene>
<name>A0A4Y1ZYZ0_ARAVE</name>
<accession>A0A4Y1ZYZ0</accession>
<reference evidence="1 2" key="1">
    <citation type="journal article" date="2019" name="Sci. Rep.">
        <title>Orb-weaving spider Araneus ventricosus genome elucidates the spidroin gene catalogue.</title>
        <authorList>
            <person name="Kono N."/>
            <person name="Nakamura H."/>
            <person name="Ohtoshi R."/>
            <person name="Moran D.A.P."/>
            <person name="Shinohara A."/>
            <person name="Yoshida Y."/>
            <person name="Fujiwara M."/>
            <person name="Mori M."/>
            <person name="Tomita M."/>
            <person name="Arakawa K."/>
        </authorList>
    </citation>
    <scope>NUCLEOTIDE SEQUENCE [LARGE SCALE GENOMIC DNA]</scope>
</reference>
<proteinExistence type="predicted"/>
<sequence length="136" mass="16017">MSLDVLLSSIKVFYWNLKNRAPGSRVSVWDQRRFEAHFHWRSSLYVGPMHNQYNIEKPSIHTLVWCGILQMEIIFPHHTNVWMLAEGEVVLMISQRLKTMSLVPKRHRLVSKQFVNLTTQVTLKFSYVLTSLFEAT</sequence>
<keyword evidence="2" id="KW-1185">Reference proteome</keyword>
<evidence type="ECO:0000313" key="2">
    <source>
        <dbReference type="Proteomes" id="UP000499080"/>
    </source>
</evidence>